<organism evidence="2 3">
    <name type="scientific">Steinernema carpocapsae</name>
    <name type="common">Entomopathogenic nematode</name>
    <dbReference type="NCBI Taxonomy" id="34508"/>
    <lineage>
        <taxon>Eukaryota</taxon>
        <taxon>Metazoa</taxon>
        <taxon>Ecdysozoa</taxon>
        <taxon>Nematoda</taxon>
        <taxon>Chromadorea</taxon>
        <taxon>Rhabditida</taxon>
        <taxon>Tylenchina</taxon>
        <taxon>Panagrolaimomorpha</taxon>
        <taxon>Strongyloidoidea</taxon>
        <taxon>Steinernematidae</taxon>
        <taxon>Steinernema</taxon>
    </lineage>
</organism>
<feature type="compositionally biased region" description="Polar residues" evidence="1">
    <location>
        <begin position="265"/>
        <end position="278"/>
    </location>
</feature>
<feature type="compositionally biased region" description="Low complexity" evidence="1">
    <location>
        <begin position="160"/>
        <end position="171"/>
    </location>
</feature>
<dbReference type="InterPro" id="IPR011993">
    <property type="entry name" value="PH-like_dom_sf"/>
</dbReference>
<keyword evidence="3" id="KW-1185">Reference proteome</keyword>
<evidence type="ECO:0000256" key="1">
    <source>
        <dbReference type="SAM" id="MobiDB-lite"/>
    </source>
</evidence>
<protein>
    <recommendedName>
        <fullName evidence="4">RanBD1 domain-containing protein</fullName>
    </recommendedName>
</protein>
<gene>
    <name evidence="2" type="ORF">L596_024326</name>
</gene>
<dbReference type="Gene3D" id="2.30.29.30">
    <property type="entry name" value="Pleckstrin-homology domain (PH domain)/Phosphotyrosine-binding domain (PTB)"/>
    <property type="match status" value="1"/>
</dbReference>
<reference evidence="2 3" key="1">
    <citation type="journal article" date="2015" name="Genome Biol.">
        <title>Comparative genomics of Steinernema reveals deeply conserved gene regulatory networks.</title>
        <authorList>
            <person name="Dillman A.R."/>
            <person name="Macchietto M."/>
            <person name="Porter C.F."/>
            <person name="Rogers A."/>
            <person name="Williams B."/>
            <person name="Antoshechkin I."/>
            <person name="Lee M.M."/>
            <person name="Goodwin Z."/>
            <person name="Lu X."/>
            <person name="Lewis E.E."/>
            <person name="Goodrich-Blair H."/>
            <person name="Stock S.P."/>
            <person name="Adams B.J."/>
            <person name="Sternberg P.W."/>
            <person name="Mortazavi A."/>
        </authorList>
    </citation>
    <scope>NUCLEOTIDE SEQUENCE [LARGE SCALE GENOMIC DNA]</scope>
    <source>
        <strain evidence="2 3">ALL</strain>
    </source>
</reference>
<feature type="compositionally biased region" description="Polar residues" evidence="1">
    <location>
        <begin position="46"/>
        <end position="60"/>
    </location>
</feature>
<dbReference type="EMBL" id="AZBU02000008">
    <property type="protein sequence ID" value="TKR68331.1"/>
    <property type="molecule type" value="Genomic_DNA"/>
</dbReference>
<feature type="compositionally biased region" description="Low complexity" evidence="1">
    <location>
        <begin position="310"/>
        <end position="349"/>
    </location>
</feature>
<evidence type="ECO:0000313" key="3">
    <source>
        <dbReference type="Proteomes" id="UP000298663"/>
    </source>
</evidence>
<evidence type="ECO:0008006" key="4">
    <source>
        <dbReference type="Google" id="ProtNLM"/>
    </source>
</evidence>
<feature type="region of interest" description="Disordered" evidence="1">
    <location>
        <begin position="381"/>
        <end position="403"/>
    </location>
</feature>
<feature type="compositionally biased region" description="Basic and acidic residues" evidence="1">
    <location>
        <begin position="61"/>
        <end position="92"/>
    </location>
</feature>
<name>A0A4U5MGF7_STECR</name>
<reference evidence="2 3" key="2">
    <citation type="journal article" date="2019" name="G3 (Bethesda)">
        <title>Hybrid Assembly of the Genome of the Entomopathogenic Nematode Steinernema carpocapsae Identifies the X-Chromosome.</title>
        <authorList>
            <person name="Serra L."/>
            <person name="Macchietto M."/>
            <person name="Macias-Munoz A."/>
            <person name="McGill C.J."/>
            <person name="Rodriguez I.M."/>
            <person name="Rodriguez B."/>
            <person name="Murad R."/>
            <person name="Mortazavi A."/>
        </authorList>
    </citation>
    <scope>NUCLEOTIDE SEQUENCE [LARGE SCALE GENOMIC DNA]</scope>
    <source>
        <strain evidence="2 3">ALL</strain>
    </source>
</reference>
<proteinExistence type="predicted"/>
<accession>A0A4U5MGF7</accession>
<feature type="region of interest" description="Disordered" evidence="1">
    <location>
        <begin position="22"/>
        <end position="280"/>
    </location>
</feature>
<feature type="compositionally biased region" description="Low complexity" evidence="1">
    <location>
        <begin position="231"/>
        <end position="255"/>
    </location>
</feature>
<sequence>MRSRKSPTVRDYLKHVTDLDNIYAKPSDPKKRRTDSEGSKGILKANGTTPKENGSASKKVTFTDDAEKERAERVRSVLEKEATAKMDEEPKTKSNFKPEALRVNRKRSKFGGEDDDRSETVTFKGKGGGASSSGNDSPVVIPESLTKAQSQGASFWKPKATTAADSTSTIDSVKKDESSPSEAAPKTLPAFGIGTSPFGFASKPASQSTPSVESEKKGDGIAVTEAPKVASTISSGSSTFFGFGSKSSTPGFGSSKADPTKKAENSSAPEPTMTTASPFTPGFFSFGAKTAAKPLNESTLKIDSEKDDGSSSSLSSTGDLPKPGPVFGSSSSVFSLGPKPSSLDSSVSEAESDKKGEGNAESEAPKPISLFGGPAPVFAFAKPPAESTSQSNSEKKDEEGVDDAPPVVEAVVNEEPGTVHMVKCGVHLFKNKAYTKLGLGMLYLKKEFEDLTEDEPEIFLMRAATATGTVWANARLKNVTGKSVNDVKITIQVPNTEGVMQTLLIKFPNATEATKVLDYISKK</sequence>
<dbReference type="SUPFAM" id="SSF50729">
    <property type="entry name" value="PH domain-like"/>
    <property type="match status" value="1"/>
</dbReference>
<dbReference type="Proteomes" id="UP000298663">
    <property type="component" value="Unassembled WGS sequence"/>
</dbReference>
<feature type="region of interest" description="Disordered" evidence="1">
    <location>
        <begin position="297"/>
        <end position="368"/>
    </location>
</feature>
<feature type="compositionally biased region" description="Basic and acidic residues" evidence="1">
    <location>
        <begin position="300"/>
        <end position="309"/>
    </location>
</feature>
<dbReference type="OrthoDB" id="10062131at2759"/>
<dbReference type="STRING" id="34508.A0A4U5MGF7"/>
<comment type="caution">
    <text evidence="2">The sequence shown here is derived from an EMBL/GenBank/DDBJ whole genome shotgun (WGS) entry which is preliminary data.</text>
</comment>
<evidence type="ECO:0000313" key="2">
    <source>
        <dbReference type="EMBL" id="TKR68331.1"/>
    </source>
</evidence>
<dbReference type="AlphaFoldDB" id="A0A4U5MGF7"/>